<dbReference type="STRING" id="1423743.FD41_GL002817"/>
<evidence type="ECO:0000259" key="1">
    <source>
        <dbReference type="Pfam" id="PF08874"/>
    </source>
</evidence>
<dbReference type="AlphaFoldDB" id="X0PM52"/>
<protein>
    <recommendedName>
        <fullName evidence="5">DUF1835 domain-containing protein</fullName>
    </recommendedName>
</protein>
<dbReference type="eggNOG" id="ENOG502ZC22">
    <property type="taxonomic scope" value="Bacteria"/>
</dbReference>
<evidence type="ECO:0008006" key="5">
    <source>
        <dbReference type="Google" id="ProtNLM"/>
    </source>
</evidence>
<dbReference type="InterPro" id="IPR014973">
    <property type="entry name" value="DUF1835"/>
</dbReference>
<organism evidence="3 4">
    <name type="scientific">Lentilactobacillus farraginis DSM 18382 = JCM 14108</name>
    <dbReference type="NCBI Taxonomy" id="1423743"/>
    <lineage>
        <taxon>Bacteria</taxon>
        <taxon>Bacillati</taxon>
        <taxon>Bacillota</taxon>
        <taxon>Bacilli</taxon>
        <taxon>Lactobacillales</taxon>
        <taxon>Lactobacillaceae</taxon>
        <taxon>Lentilactobacillus</taxon>
    </lineage>
</organism>
<reference evidence="3" key="1">
    <citation type="journal article" date="2014" name="Genome Announc.">
        <title>Draft Genome Sequences of Two Lactobacillus Strains, L. farraginis JCM 14108T and L. composti JCM 14202T, Isolated from Compost of Distilled Shochu Residue.</title>
        <authorList>
            <person name="Yuki M."/>
            <person name="Oshima K."/>
            <person name="Suda W."/>
            <person name="Kitahara M."/>
            <person name="Kitamura K."/>
            <person name="Iida T."/>
            <person name="Hattori M."/>
            <person name="Ohkuma M."/>
        </authorList>
    </citation>
    <scope>NUCLEOTIDE SEQUENCE [LARGE SCALE GENOMIC DNA]</scope>
    <source>
        <strain evidence="3">JCM 14108</strain>
    </source>
</reference>
<dbReference type="Pfam" id="PF08874">
    <property type="entry name" value="DUF1835"/>
    <property type="match status" value="1"/>
</dbReference>
<feature type="domain" description="DUF3658" evidence="2">
    <location>
        <begin position="164"/>
        <end position="252"/>
    </location>
</feature>
<gene>
    <name evidence="3" type="ORF">JCM14108_2996</name>
</gene>
<feature type="domain" description="DUF1835" evidence="1">
    <location>
        <begin position="3"/>
        <end position="120"/>
    </location>
</feature>
<sequence>MPVDVTFNASFGYQLRWYYREKRLKQRIIMLPLMLDLGRIKAANFTRNRLLLVKKLFQESGDTADEEIQVIQDNLSYFKTMIQSGASFRIWWTKSAADYCGFLWACDQLKNVENQVSQVAVPIVHPRTNRSLLILNDGLGGISCDQIDELDLFRKQVAMPKTIREAYSYGWRDLQDHNQPIRVLINDRLTSQPITFYDQFIYQQLSEKRFVTLTQLLSKIFENTNFGISEKWYLYRIAQLIEKGNLVTKRGKTLMKTQVRLKAH</sequence>
<evidence type="ECO:0000259" key="2">
    <source>
        <dbReference type="Pfam" id="PF12395"/>
    </source>
</evidence>
<dbReference type="Pfam" id="PF12395">
    <property type="entry name" value="DUF3658"/>
    <property type="match status" value="1"/>
</dbReference>
<evidence type="ECO:0000313" key="4">
    <source>
        <dbReference type="Proteomes" id="UP000019488"/>
    </source>
</evidence>
<evidence type="ECO:0000313" key="3">
    <source>
        <dbReference type="EMBL" id="GAF37911.1"/>
    </source>
</evidence>
<name>X0PM52_9LACO</name>
<accession>X0PM52</accession>
<dbReference type="Proteomes" id="UP000019488">
    <property type="component" value="Unassembled WGS sequence"/>
</dbReference>
<dbReference type="EMBL" id="BAKI01000054">
    <property type="protein sequence ID" value="GAF37911.1"/>
    <property type="molecule type" value="Genomic_DNA"/>
</dbReference>
<comment type="caution">
    <text evidence="3">The sequence shown here is derived from an EMBL/GenBank/DDBJ whole genome shotgun (WGS) entry which is preliminary data.</text>
</comment>
<proteinExistence type="predicted"/>
<dbReference type="InterPro" id="IPR022123">
    <property type="entry name" value="DUF3658"/>
</dbReference>